<dbReference type="InterPro" id="IPR029063">
    <property type="entry name" value="SAM-dependent_MTases_sf"/>
</dbReference>
<comment type="caution">
    <text evidence="2">The sequence shown here is derived from an EMBL/GenBank/DDBJ whole genome shotgun (WGS) entry which is preliminary data.</text>
</comment>
<dbReference type="EMBL" id="JASKMA010000012">
    <property type="protein sequence ID" value="MDT6985332.1"/>
    <property type="molecule type" value="Genomic_DNA"/>
</dbReference>
<organism evidence="2 3">
    <name type="scientific">Streptomyces lusitanus</name>
    <dbReference type="NCBI Taxonomy" id="68232"/>
    <lineage>
        <taxon>Bacteria</taxon>
        <taxon>Bacillati</taxon>
        <taxon>Actinomycetota</taxon>
        <taxon>Actinomycetes</taxon>
        <taxon>Kitasatosporales</taxon>
        <taxon>Streptomycetaceae</taxon>
        <taxon>Streptomyces</taxon>
    </lineage>
</organism>
<keyword evidence="2" id="KW-0489">Methyltransferase</keyword>
<sequence length="269" mass="27674">MRTAFDEAERRAWAGQADAYAASFAKLCAYPVPALLDAAGVREGVRVLDVGTGTGSAAAVACGRGALVTAVDAEPGMVARAAPAAPEADVRLAALPRLPFADDAFDAVIGNFVLNHVGRPREALRELRRVARPGGRMAVTIWAVPAAAGQALLGRAVQAAGVARPAHLPALAPEDDFARTEQGLAVLLGEAGLTDVVCDTLTWDHQTTLEEWWSGPAAGVATIGQIVTSQGPLVIAEIRSQFEALCAEFSGPGGALLLPHAALLAHGRA</sequence>
<evidence type="ECO:0000313" key="2">
    <source>
        <dbReference type="EMBL" id="MDT6985332.1"/>
    </source>
</evidence>
<evidence type="ECO:0000313" key="3">
    <source>
        <dbReference type="Proteomes" id="UP001249760"/>
    </source>
</evidence>
<dbReference type="SUPFAM" id="SSF53335">
    <property type="entry name" value="S-adenosyl-L-methionine-dependent methyltransferases"/>
    <property type="match status" value="1"/>
</dbReference>
<dbReference type="RefSeq" id="WP_394307319.1">
    <property type="nucleotide sequence ID" value="NZ_JASKMA010000012.1"/>
</dbReference>
<reference evidence="2 3" key="1">
    <citation type="submission" date="2023-05" db="EMBL/GenBank/DDBJ databases">
        <title>Streptomyces fuscus sp. nov., a brown-black pigment producing actinomyces isolated from dry sand of Sea duck farm.</title>
        <authorList>
            <person name="Xie J."/>
            <person name="Shen N."/>
        </authorList>
    </citation>
    <scope>NUCLEOTIDE SEQUENCE [LARGE SCALE GENOMIC DNA]</scope>
    <source>
        <strain evidence="2 3">CGMCC 4.1745</strain>
    </source>
</reference>
<keyword evidence="2" id="KW-0808">Transferase</keyword>
<gene>
    <name evidence="2" type="ORF">QNO04_17895</name>
</gene>
<name>A0ABU3JTU0_9ACTN</name>
<evidence type="ECO:0000259" key="1">
    <source>
        <dbReference type="Pfam" id="PF08241"/>
    </source>
</evidence>
<keyword evidence="3" id="KW-1185">Reference proteome</keyword>
<protein>
    <submittedName>
        <fullName evidence="2">Class I SAM-dependent methyltransferase</fullName>
    </submittedName>
</protein>
<dbReference type="InterPro" id="IPR013216">
    <property type="entry name" value="Methyltransf_11"/>
</dbReference>
<dbReference type="Proteomes" id="UP001249760">
    <property type="component" value="Unassembled WGS sequence"/>
</dbReference>
<dbReference type="GO" id="GO:0008168">
    <property type="term" value="F:methyltransferase activity"/>
    <property type="evidence" value="ECO:0007669"/>
    <property type="project" value="UniProtKB-KW"/>
</dbReference>
<dbReference type="PANTHER" id="PTHR43591">
    <property type="entry name" value="METHYLTRANSFERASE"/>
    <property type="match status" value="1"/>
</dbReference>
<dbReference type="Gene3D" id="3.40.50.150">
    <property type="entry name" value="Vaccinia Virus protein VP39"/>
    <property type="match status" value="1"/>
</dbReference>
<proteinExistence type="predicted"/>
<dbReference type="CDD" id="cd02440">
    <property type="entry name" value="AdoMet_MTases"/>
    <property type="match status" value="1"/>
</dbReference>
<dbReference type="GO" id="GO:0032259">
    <property type="term" value="P:methylation"/>
    <property type="evidence" value="ECO:0007669"/>
    <property type="project" value="UniProtKB-KW"/>
</dbReference>
<feature type="domain" description="Methyltransferase type 11" evidence="1">
    <location>
        <begin position="48"/>
        <end position="138"/>
    </location>
</feature>
<dbReference type="Pfam" id="PF08241">
    <property type="entry name" value="Methyltransf_11"/>
    <property type="match status" value="1"/>
</dbReference>
<accession>A0ABU3JTU0</accession>